<evidence type="ECO:0000313" key="2">
    <source>
        <dbReference type="EMBL" id="SKA71822.1"/>
    </source>
</evidence>
<accession>A0A1T4W3K7</accession>
<evidence type="ECO:0000313" key="3">
    <source>
        <dbReference type="Proteomes" id="UP000190027"/>
    </source>
</evidence>
<dbReference type="InterPro" id="IPR002782">
    <property type="entry name" value="Mut7-C_RNAse_dom"/>
</dbReference>
<dbReference type="STRING" id="1121449.SAMN02745704_00213"/>
<evidence type="ECO:0000259" key="1">
    <source>
        <dbReference type="Pfam" id="PF01927"/>
    </source>
</evidence>
<gene>
    <name evidence="2" type="ORF">SAMN02745704_00213</name>
</gene>
<proteinExistence type="predicted"/>
<dbReference type="PANTHER" id="PTHR39081">
    <property type="entry name" value="MUT7-C DOMAIN-CONTAINING PROTEIN"/>
    <property type="match status" value="1"/>
</dbReference>
<organism evidence="2 3">
    <name type="scientific">Paucidesulfovibrio gracilis DSM 16080</name>
    <dbReference type="NCBI Taxonomy" id="1121449"/>
    <lineage>
        <taxon>Bacteria</taxon>
        <taxon>Pseudomonadati</taxon>
        <taxon>Thermodesulfobacteriota</taxon>
        <taxon>Desulfovibrionia</taxon>
        <taxon>Desulfovibrionales</taxon>
        <taxon>Desulfovibrionaceae</taxon>
        <taxon>Paucidesulfovibrio</taxon>
    </lineage>
</organism>
<protein>
    <recommendedName>
        <fullName evidence="1">Mut7-C RNAse domain-containing protein</fullName>
    </recommendedName>
</protein>
<sequence>MRIGEQEVDFSYLPGQDDTMDLWPASVPVDVTRETRLRSALARAGRFLVDENVAGLVPLLRGLGLDTVYDRTWSDAHIAETAFREARVLLSRDRALLKRSCVQHGRLVRSQQPDEQLVEVLALYPRPGDAIPFTRCLRCNCLLQPVAKERIRHRLEPRTKRYYDRFSICPECDRLFWPGSHQRSMWERYVSLGVADAREIPDRLD</sequence>
<dbReference type="EMBL" id="FUYC01000001">
    <property type="protein sequence ID" value="SKA71822.1"/>
    <property type="molecule type" value="Genomic_DNA"/>
</dbReference>
<keyword evidence="3" id="KW-1185">Reference proteome</keyword>
<dbReference type="Pfam" id="PF01927">
    <property type="entry name" value="Mut7-C"/>
    <property type="match status" value="1"/>
</dbReference>
<dbReference type="Proteomes" id="UP000190027">
    <property type="component" value="Unassembled WGS sequence"/>
</dbReference>
<dbReference type="PANTHER" id="PTHR39081:SF1">
    <property type="entry name" value="MUT7-C RNASE DOMAIN-CONTAINING PROTEIN"/>
    <property type="match status" value="1"/>
</dbReference>
<name>A0A1T4W3K7_9BACT</name>
<feature type="domain" description="Mut7-C RNAse" evidence="1">
    <location>
        <begin position="46"/>
        <end position="187"/>
    </location>
</feature>
<reference evidence="2 3" key="1">
    <citation type="submission" date="2017-02" db="EMBL/GenBank/DDBJ databases">
        <authorList>
            <person name="Peterson S.W."/>
        </authorList>
    </citation>
    <scope>NUCLEOTIDE SEQUENCE [LARGE SCALE GENOMIC DNA]</scope>
    <source>
        <strain evidence="2 3">DSM 16080</strain>
    </source>
</reference>
<dbReference type="AlphaFoldDB" id="A0A1T4W3K7"/>